<dbReference type="InParanoid" id="A0A3R7FJI1"/>
<sequence length="108" mass="12445">MEAGRYCFAFGCYDDNPVNLSVNIHPVKSSLYDNDMIFWAFLEPHLSTRLGEYTERQEAKTSEKVQAENSNVSCFDLFLPDEPVCSKTVNFIHRTRISLACLASREEW</sequence>
<protein>
    <submittedName>
        <fullName evidence="1">Uncharacterized protein</fullName>
    </submittedName>
</protein>
<gene>
    <name evidence="1" type="ORF">CSKR_103028</name>
</gene>
<keyword evidence="2" id="KW-1185">Reference proteome</keyword>
<dbReference type="Proteomes" id="UP000286415">
    <property type="component" value="Unassembled WGS sequence"/>
</dbReference>
<comment type="caution">
    <text evidence="1">The sequence shown here is derived from an EMBL/GenBank/DDBJ whole genome shotgun (WGS) entry which is preliminary data.</text>
</comment>
<proteinExistence type="predicted"/>
<reference evidence="1 2" key="2">
    <citation type="journal article" date="2021" name="Genomics">
        <title>High-quality reference genome for Clonorchis sinensis.</title>
        <authorList>
            <person name="Young N.D."/>
            <person name="Stroehlein A.J."/>
            <person name="Kinkar L."/>
            <person name="Wang T."/>
            <person name="Sohn W.M."/>
            <person name="Chang B.C.H."/>
            <person name="Kaur P."/>
            <person name="Weisz D."/>
            <person name="Dudchenko O."/>
            <person name="Aiden E.L."/>
            <person name="Korhonen P.K."/>
            <person name="Gasser R.B."/>
        </authorList>
    </citation>
    <scope>NUCLEOTIDE SEQUENCE [LARGE SCALE GENOMIC DNA]</scope>
    <source>
        <strain evidence="1">Cs-k2</strain>
    </source>
</reference>
<dbReference type="AlphaFoldDB" id="A0A3R7FJI1"/>
<dbReference type="EMBL" id="NIRI02000056">
    <property type="protein sequence ID" value="KAG5444408.1"/>
    <property type="molecule type" value="Genomic_DNA"/>
</dbReference>
<evidence type="ECO:0000313" key="2">
    <source>
        <dbReference type="Proteomes" id="UP000286415"/>
    </source>
</evidence>
<name>A0A3R7FJI1_CLOSI</name>
<evidence type="ECO:0000313" key="1">
    <source>
        <dbReference type="EMBL" id="KAG5444408.1"/>
    </source>
</evidence>
<organism evidence="1 2">
    <name type="scientific">Clonorchis sinensis</name>
    <name type="common">Chinese liver fluke</name>
    <dbReference type="NCBI Taxonomy" id="79923"/>
    <lineage>
        <taxon>Eukaryota</taxon>
        <taxon>Metazoa</taxon>
        <taxon>Spiralia</taxon>
        <taxon>Lophotrochozoa</taxon>
        <taxon>Platyhelminthes</taxon>
        <taxon>Trematoda</taxon>
        <taxon>Digenea</taxon>
        <taxon>Opisthorchiida</taxon>
        <taxon>Opisthorchiata</taxon>
        <taxon>Opisthorchiidae</taxon>
        <taxon>Clonorchis</taxon>
    </lineage>
</organism>
<accession>A0A3R7FJI1</accession>
<reference evidence="1 2" key="1">
    <citation type="journal article" date="2018" name="Biotechnol. Adv.">
        <title>Improved genomic resources and new bioinformatic workflow for the carcinogenic parasite Clonorchis sinensis: Biotechnological implications.</title>
        <authorList>
            <person name="Wang D."/>
            <person name="Korhonen P.K."/>
            <person name="Gasser R.B."/>
            <person name="Young N.D."/>
        </authorList>
    </citation>
    <scope>NUCLEOTIDE SEQUENCE [LARGE SCALE GENOMIC DNA]</scope>
    <source>
        <strain evidence="1">Cs-k2</strain>
    </source>
</reference>